<organism evidence="1">
    <name type="scientific">Picea sitchensis</name>
    <name type="common">Sitka spruce</name>
    <name type="synonym">Pinus sitchensis</name>
    <dbReference type="NCBI Taxonomy" id="3332"/>
    <lineage>
        <taxon>Eukaryota</taxon>
        <taxon>Viridiplantae</taxon>
        <taxon>Streptophyta</taxon>
        <taxon>Embryophyta</taxon>
        <taxon>Tracheophyta</taxon>
        <taxon>Spermatophyta</taxon>
        <taxon>Pinopsida</taxon>
        <taxon>Pinidae</taxon>
        <taxon>Conifers I</taxon>
        <taxon>Pinales</taxon>
        <taxon>Pinaceae</taxon>
        <taxon>Picea</taxon>
    </lineage>
</organism>
<protein>
    <submittedName>
        <fullName evidence="1">Uncharacterized protein</fullName>
    </submittedName>
</protein>
<keyword evidence="1" id="KW-0496">Mitochondrion</keyword>
<gene>
    <name evidence="1" type="primary">orf03742</name>
    <name evidence="1" type="ORF">Q903MT_gene3719</name>
</gene>
<accession>A0A6B9XVI3</accession>
<dbReference type="AlphaFoldDB" id="A0A6B9XVI3"/>
<geneLocation type="mitochondrion" evidence="1"/>
<name>A0A6B9XVI3_PICSI</name>
<proteinExistence type="predicted"/>
<sequence length="71" mass="7531">MRLNSLRLLPRSRLSVSVSRSVCSTGSDLCGLTAECTTTKKESTLSSSLGILLASSLVSEGLSIKRRCLLS</sequence>
<reference evidence="1" key="1">
    <citation type="submission" date="2019-03" db="EMBL/GenBank/DDBJ databases">
        <title>Largest Complete Mitochondrial Genome of a Gymnosperm, Sitka Spruce (Picea sitchensis), Indicates Complex Physical Structure.</title>
        <authorList>
            <person name="Jackman S.D."/>
            <person name="Coombe L."/>
            <person name="Warren R."/>
            <person name="Kirk H."/>
            <person name="Trinh E."/>
            <person name="McLeod T."/>
            <person name="Pleasance S."/>
            <person name="Pandoh P."/>
            <person name="Zhao Y."/>
            <person name="Coope R."/>
            <person name="Bousquet J."/>
            <person name="Bohlmann J.C."/>
            <person name="Jones S.J.M."/>
            <person name="Birol I."/>
        </authorList>
    </citation>
    <scope>NUCLEOTIDE SEQUENCE</scope>
    <source>
        <strain evidence="1">Q903</strain>
    </source>
</reference>
<dbReference type="EMBL" id="MK697699">
    <property type="protein sequence ID" value="QHR89697.1"/>
    <property type="molecule type" value="Genomic_DNA"/>
</dbReference>
<evidence type="ECO:0000313" key="1">
    <source>
        <dbReference type="EMBL" id="QHR89697.1"/>
    </source>
</evidence>